<dbReference type="Proteomes" id="UP001227230">
    <property type="component" value="Chromosome 1"/>
</dbReference>
<accession>A0ABY9BEP0</accession>
<dbReference type="InterPro" id="IPR003337">
    <property type="entry name" value="Trehalose_PPase"/>
</dbReference>
<reference evidence="2 3" key="1">
    <citation type="journal article" date="2023" name="Hortic Res">
        <title>The complete reference genome for grapevine (Vitis vinifera L.) genetics and breeding.</title>
        <authorList>
            <person name="Shi X."/>
            <person name="Cao S."/>
            <person name="Wang X."/>
            <person name="Huang S."/>
            <person name="Wang Y."/>
            <person name="Liu Z."/>
            <person name="Liu W."/>
            <person name="Leng X."/>
            <person name="Peng Y."/>
            <person name="Wang N."/>
            <person name="Wang Y."/>
            <person name="Ma Z."/>
            <person name="Xu X."/>
            <person name="Zhang F."/>
            <person name="Xue H."/>
            <person name="Zhong H."/>
            <person name="Wang Y."/>
            <person name="Zhang K."/>
            <person name="Velt A."/>
            <person name="Avia K."/>
            <person name="Holtgrawe D."/>
            <person name="Grimplet J."/>
            <person name="Matus J.T."/>
            <person name="Ware D."/>
            <person name="Wu X."/>
            <person name="Wang H."/>
            <person name="Liu C."/>
            <person name="Fang Y."/>
            <person name="Rustenholz C."/>
            <person name="Cheng Z."/>
            <person name="Xiao H."/>
            <person name="Zhou Y."/>
        </authorList>
    </citation>
    <scope>NUCLEOTIDE SEQUENCE [LARGE SCALE GENOMIC DNA]</scope>
    <source>
        <strain evidence="3">cv. Pinot noir / PN40024</strain>
        <tissue evidence="2">Leaf</tissue>
    </source>
</reference>
<sequence>MGSVIQLQSCVGIAARGSRFRKISGEKRRPAPYAERSSGMDDESNNCEMVNSGLEIPNADLSIDGNSMYDDITGNDLLSDYKCGEPSMLFSVADTLNRAITMPGLGKQLRHGKRYRYVSSHDVVHWARSFMPDLKRACKDHYNSVMQLYTEAIDGSYIETKENALIWHYQDADIDFRSCQLDDSGKERAIYYWSKMMLDYETRPALIGRLMRWLIILTEFDIHYVTQKSIRGSIVANHLASLPVFDGRVIDDNFPDEDIVVVTSLSG</sequence>
<organism evidence="2 3">
    <name type="scientific">Vitis vinifera</name>
    <name type="common">Grape</name>
    <dbReference type="NCBI Taxonomy" id="29760"/>
    <lineage>
        <taxon>Eukaryota</taxon>
        <taxon>Viridiplantae</taxon>
        <taxon>Streptophyta</taxon>
        <taxon>Embryophyta</taxon>
        <taxon>Tracheophyta</taxon>
        <taxon>Spermatophyta</taxon>
        <taxon>Magnoliopsida</taxon>
        <taxon>eudicotyledons</taxon>
        <taxon>Gunneridae</taxon>
        <taxon>Pentapetalae</taxon>
        <taxon>rosids</taxon>
        <taxon>Vitales</taxon>
        <taxon>Vitaceae</taxon>
        <taxon>Viteae</taxon>
        <taxon>Vitis</taxon>
    </lineage>
</organism>
<dbReference type="Pfam" id="PF02358">
    <property type="entry name" value="Trehalose_PPase"/>
    <property type="match status" value="1"/>
</dbReference>
<evidence type="ECO:0000256" key="1">
    <source>
        <dbReference type="SAM" id="MobiDB-lite"/>
    </source>
</evidence>
<dbReference type="PANTHER" id="PTHR10788:SF55">
    <property type="entry name" value="ALPHA,ALPHA-TREHALOSE-PHOSPHATE SYNTHASE [UDP-FORMING] 10-RELATED"/>
    <property type="match status" value="1"/>
</dbReference>
<keyword evidence="3" id="KW-1185">Reference proteome</keyword>
<dbReference type="EMBL" id="CP126648">
    <property type="protein sequence ID" value="WJZ81327.1"/>
    <property type="molecule type" value="Genomic_DNA"/>
</dbReference>
<name>A0ABY9BEP0_VITVI</name>
<gene>
    <name evidence="2" type="ORF">VitviT2T_001175</name>
</gene>
<dbReference type="InterPro" id="IPR001830">
    <property type="entry name" value="Glyco_trans_20"/>
</dbReference>
<evidence type="ECO:0000313" key="2">
    <source>
        <dbReference type="EMBL" id="WJZ81327.1"/>
    </source>
</evidence>
<evidence type="ECO:0000313" key="3">
    <source>
        <dbReference type="Proteomes" id="UP001227230"/>
    </source>
</evidence>
<feature type="region of interest" description="Disordered" evidence="1">
    <location>
        <begin position="24"/>
        <end position="45"/>
    </location>
</feature>
<proteinExistence type="predicted"/>
<protein>
    <submittedName>
        <fullName evidence="2">Uncharacterized protein</fullName>
    </submittedName>
</protein>
<dbReference type="PANTHER" id="PTHR10788">
    <property type="entry name" value="TREHALOSE-6-PHOSPHATE SYNTHASE"/>
    <property type="match status" value="1"/>
</dbReference>